<evidence type="ECO:0000313" key="2">
    <source>
        <dbReference type="Proteomes" id="UP000594260"/>
    </source>
</evidence>
<dbReference type="InterPro" id="IPR028022">
    <property type="entry name" value="DUF4600"/>
</dbReference>
<reference evidence="1" key="1">
    <citation type="submission" date="2021-01" db="UniProtKB">
        <authorList>
            <consortium name="EnsemblMetazoa"/>
        </authorList>
    </citation>
    <scope>IDENTIFICATION</scope>
</reference>
<keyword evidence="2" id="KW-1185">Reference proteome</keyword>
<organism evidence="1 2">
    <name type="scientific">Varroa destructor</name>
    <name type="common">Honeybee mite</name>
    <dbReference type="NCBI Taxonomy" id="109461"/>
    <lineage>
        <taxon>Eukaryota</taxon>
        <taxon>Metazoa</taxon>
        <taxon>Ecdysozoa</taxon>
        <taxon>Arthropoda</taxon>
        <taxon>Chelicerata</taxon>
        <taxon>Arachnida</taxon>
        <taxon>Acari</taxon>
        <taxon>Parasitiformes</taxon>
        <taxon>Mesostigmata</taxon>
        <taxon>Gamasina</taxon>
        <taxon>Dermanyssoidea</taxon>
        <taxon>Varroidae</taxon>
        <taxon>Varroa</taxon>
    </lineage>
</organism>
<proteinExistence type="predicted"/>
<dbReference type="AlphaFoldDB" id="A0A7M7JND8"/>
<sequence>MFLMMNSHQSLLEEIDREQRFKHILEQSIRDLEHSVSQLEARSSYDTSSDANEWKLRYMTQVELNRQLDQQKGWLREQVAGEIDRPGLAGLQGLELDTLSEAQLLRCLRQLEKERDNLCSDIKDHEWRLDQESKAFHKFDEARKTYHTEIHDAMANLDTLRSKVKMISNDYIMFSKRKCVHFC</sequence>
<dbReference type="Proteomes" id="UP000594260">
    <property type="component" value="Unplaced"/>
</dbReference>
<accession>A0A7M7JND8</accession>
<evidence type="ECO:0000313" key="1">
    <source>
        <dbReference type="EnsemblMetazoa" id="XP_022654751"/>
    </source>
</evidence>
<dbReference type="PANTHER" id="PTHR28671">
    <property type="entry name" value="COILED-COIL DOMAIN-CONTAINING PROTEIN 169"/>
    <property type="match status" value="1"/>
</dbReference>
<dbReference type="EnsemblMetazoa" id="XM_022799016">
    <property type="protein sequence ID" value="XP_022654751"/>
    <property type="gene ID" value="LOC111247732"/>
</dbReference>
<dbReference type="RefSeq" id="XP_022654751.1">
    <property type="nucleotide sequence ID" value="XM_022799016.1"/>
</dbReference>
<dbReference type="GeneID" id="111247732"/>
<name>A0A7M7JND8_VARDE</name>
<protein>
    <submittedName>
        <fullName evidence="1">Uncharacterized protein</fullName>
    </submittedName>
</protein>
<dbReference type="Pfam" id="PF15372">
    <property type="entry name" value="DUF4600"/>
    <property type="match status" value="1"/>
</dbReference>
<dbReference type="PANTHER" id="PTHR28671:SF3">
    <property type="entry name" value="COILED-COIL DOMAIN-CONTAINING PROTEIN 169"/>
    <property type="match status" value="1"/>
</dbReference>